<protein>
    <submittedName>
        <fullName evidence="1">Uncharacterized protein</fullName>
    </submittedName>
</protein>
<name>A0A0E9V0I4_ANGAN</name>
<dbReference type="AlphaFoldDB" id="A0A0E9V0I4"/>
<organism evidence="1">
    <name type="scientific">Anguilla anguilla</name>
    <name type="common">European freshwater eel</name>
    <name type="synonym">Muraena anguilla</name>
    <dbReference type="NCBI Taxonomy" id="7936"/>
    <lineage>
        <taxon>Eukaryota</taxon>
        <taxon>Metazoa</taxon>
        <taxon>Chordata</taxon>
        <taxon>Craniata</taxon>
        <taxon>Vertebrata</taxon>
        <taxon>Euteleostomi</taxon>
        <taxon>Actinopterygii</taxon>
        <taxon>Neopterygii</taxon>
        <taxon>Teleostei</taxon>
        <taxon>Anguilliformes</taxon>
        <taxon>Anguillidae</taxon>
        <taxon>Anguilla</taxon>
    </lineage>
</organism>
<reference evidence="1" key="1">
    <citation type="submission" date="2014-11" db="EMBL/GenBank/DDBJ databases">
        <authorList>
            <person name="Amaro Gonzalez C."/>
        </authorList>
    </citation>
    <scope>NUCLEOTIDE SEQUENCE</scope>
</reference>
<evidence type="ECO:0000313" key="1">
    <source>
        <dbReference type="EMBL" id="JAH71649.1"/>
    </source>
</evidence>
<proteinExistence type="predicted"/>
<reference evidence="1" key="2">
    <citation type="journal article" date="2015" name="Fish Shellfish Immunol.">
        <title>Early steps in the European eel (Anguilla anguilla)-Vibrio vulnificus interaction in the gills: Role of the RtxA13 toxin.</title>
        <authorList>
            <person name="Callol A."/>
            <person name="Pajuelo D."/>
            <person name="Ebbesson L."/>
            <person name="Teles M."/>
            <person name="MacKenzie S."/>
            <person name="Amaro C."/>
        </authorList>
    </citation>
    <scope>NUCLEOTIDE SEQUENCE</scope>
</reference>
<sequence>MIKAELQKSEKEKAKSCFSWSLCVKGELHRGQTKWRLSPSALVE</sequence>
<dbReference type="EMBL" id="GBXM01036928">
    <property type="protein sequence ID" value="JAH71649.1"/>
    <property type="molecule type" value="Transcribed_RNA"/>
</dbReference>
<accession>A0A0E9V0I4</accession>